<feature type="compositionally biased region" description="Polar residues" evidence="3">
    <location>
        <begin position="299"/>
        <end position="320"/>
    </location>
</feature>
<protein>
    <submittedName>
        <fullName evidence="5">RNA recognition motif protein</fullName>
    </submittedName>
</protein>
<dbReference type="CDD" id="cd00590">
    <property type="entry name" value="RRM_SF"/>
    <property type="match status" value="1"/>
</dbReference>
<dbReference type="HOGENOM" id="CLU_443808_0_0_1"/>
<dbReference type="AlphaFoldDB" id="Q23K80"/>
<name>Q23K80_TETTS</name>
<dbReference type="GO" id="GO:0003723">
    <property type="term" value="F:RNA binding"/>
    <property type="evidence" value="ECO:0007669"/>
    <property type="project" value="UniProtKB-UniRule"/>
</dbReference>
<dbReference type="InterPro" id="IPR035979">
    <property type="entry name" value="RBD_domain_sf"/>
</dbReference>
<feature type="domain" description="RRM" evidence="4">
    <location>
        <begin position="3"/>
        <end position="78"/>
    </location>
</feature>
<evidence type="ECO:0000256" key="2">
    <source>
        <dbReference type="PROSITE-ProRule" id="PRU00176"/>
    </source>
</evidence>
<dbReference type="KEGG" id="tet:TTHERM_00194550"/>
<evidence type="ECO:0000259" key="4">
    <source>
        <dbReference type="PROSITE" id="PS50102"/>
    </source>
</evidence>
<dbReference type="Gene3D" id="3.30.70.330">
    <property type="match status" value="2"/>
</dbReference>
<evidence type="ECO:0000313" key="5">
    <source>
        <dbReference type="EMBL" id="EAR96963.4"/>
    </source>
</evidence>
<keyword evidence="6" id="KW-1185">Reference proteome</keyword>
<reference evidence="6" key="1">
    <citation type="journal article" date="2006" name="PLoS Biol.">
        <title>Macronuclear genome sequence of the ciliate Tetrahymena thermophila, a model eukaryote.</title>
        <authorList>
            <person name="Eisen J.A."/>
            <person name="Coyne R.S."/>
            <person name="Wu M."/>
            <person name="Wu D."/>
            <person name="Thiagarajan M."/>
            <person name="Wortman J.R."/>
            <person name="Badger J.H."/>
            <person name="Ren Q."/>
            <person name="Amedeo P."/>
            <person name="Jones K.M."/>
            <person name="Tallon L.J."/>
            <person name="Delcher A.L."/>
            <person name="Salzberg S.L."/>
            <person name="Silva J.C."/>
            <person name="Haas B.J."/>
            <person name="Majoros W.H."/>
            <person name="Farzad M."/>
            <person name="Carlton J.M."/>
            <person name="Smith R.K. Jr."/>
            <person name="Garg J."/>
            <person name="Pearlman R.E."/>
            <person name="Karrer K.M."/>
            <person name="Sun L."/>
            <person name="Manning G."/>
            <person name="Elde N.C."/>
            <person name="Turkewitz A.P."/>
            <person name="Asai D.J."/>
            <person name="Wilkes D.E."/>
            <person name="Wang Y."/>
            <person name="Cai H."/>
            <person name="Collins K."/>
            <person name="Stewart B.A."/>
            <person name="Lee S.R."/>
            <person name="Wilamowska K."/>
            <person name="Weinberg Z."/>
            <person name="Ruzzo W.L."/>
            <person name="Wloga D."/>
            <person name="Gaertig J."/>
            <person name="Frankel J."/>
            <person name="Tsao C.-C."/>
            <person name="Gorovsky M.A."/>
            <person name="Keeling P.J."/>
            <person name="Waller R.F."/>
            <person name="Patron N.J."/>
            <person name="Cherry J.M."/>
            <person name="Stover N.A."/>
            <person name="Krieger C.J."/>
            <person name="del Toro C."/>
            <person name="Ryder H.F."/>
            <person name="Williamson S.C."/>
            <person name="Barbeau R.A."/>
            <person name="Hamilton E.P."/>
            <person name="Orias E."/>
        </authorList>
    </citation>
    <scope>NUCLEOTIDE SEQUENCE [LARGE SCALE GENOMIC DNA]</scope>
    <source>
        <strain evidence="6">SB210</strain>
    </source>
</reference>
<feature type="compositionally biased region" description="Polar residues" evidence="3">
    <location>
        <begin position="192"/>
        <end position="210"/>
    </location>
</feature>
<dbReference type="RefSeq" id="XP_001017208.4">
    <property type="nucleotide sequence ID" value="XM_001017208.4"/>
</dbReference>
<evidence type="ECO:0000256" key="3">
    <source>
        <dbReference type="SAM" id="MobiDB-lite"/>
    </source>
</evidence>
<feature type="region of interest" description="Disordered" evidence="3">
    <location>
        <begin position="251"/>
        <end position="327"/>
    </location>
</feature>
<dbReference type="SMART" id="SM00360">
    <property type="entry name" value="RRM"/>
    <property type="match status" value="2"/>
</dbReference>
<gene>
    <name evidence="5" type="ORF">TTHERM_00194550</name>
</gene>
<dbReference type="Pfam" id="PF00076">
    <property type="entry name" value="RRM_1"/>
    <property type="match status" value="2"/>
</dbReference>
<evidence type="ECO:0000313" key="6">
    <source>
        <dbReference type="Proteomes" id="UP000009168"/>
    </source>
</evidence>
<sequence length="587" mass="68420">MSQMLIVSNLPYSTNQEEIKERFRDYKGFLTSRVFYNEKHSLVAEYEFNNYESAEIAKNSFNSYLITNPSLRISIEYKEHSYQNQYHGEYHQYSNQLVTSNQQINMGMSYLSQPSQQQQSQQLPISHQNQQYSAADYQHHQQQYQNPLVNQQHSQVQQYQQYTQSQLQNQQQPQQQTPHSGAILQQQQQQQPLTPNHYQQNSVFSNQNHLGHQHPSQAVQPQQAQPPAHQHILDQQPHHSGIVINNSSMYNQQQQPQHQNQHLINQQGYQQQQQQPQQQQQQQQPHIPQSQPPPPPSQNMLLSPNINPIQNPHLQQQTPLSAARSIQTPQQIYQQPPQLPQMQQLNSNQSNSGILYQQNYNQQSHHIQVPQTQPPPPPQTQQHTQYTNQSFSSMNNNYVANQLINVLNQVNQLELNTCNKVVEATNSLYVDGVPIDSNEREVSHIFRPFPGFQAVRLIRKRTQAGREFYFCFVDFESALQSTIALRTLQGYRFDKKDTQGLKISYANEPHQPKKQEQFGVNNNQLNLNQSYSQTSIQLGSTENNSINNSYQMNQQNYNNQNIHQKVNNNTNSSNKQKNNFNKQRQKK</sequence>
<dbReference type="PANTHER" id="PTHR10501">
    <property type="entry name" value="U1 SMALL NUCLEAR RIBONUCLEOPROTEIN A/U2 SMALL NUCLEAR RIBONUCLEOPROTEIN B"/>
    <property type="match status" value="1"/>
</dbReference>
<dbReference type="InParanoid" id="Q23K80"/>
<accession>Q23K80</accession>
<dbReference type="InterPro" id="IPR012677">
    <property type="entry name" value="Nucleotide-bd_a/b_plait_sf"/>
</dbReference>
<proteinExistence type="predicted"/>
<feature type="region of interest" description="Disordered" evidence="3">
    <location>
        <begin position="364"/>
        <end position="387"/>
    </location>
</feature>
<dbReference type="OrthoDB" id="431169at2759"/>
<feature type="region of interest" description="Disordered" evidence="3">
    <location>
        <begin position="564"/>
        <end position="587"/>
    </location>
</feature>
<dbReference type="SUPFAM" id="SSF54928">
    <property type="entry name" value="RNA-binding domain, RBD"/>
    <property type="match status" value="1"/>
</dbReference>
<dbReference type="EMBL" id="GG662673">
    <property type="protein sequence ID" value="EAR96963.4"/>
    <property type="molecule type" value="Genomic_DNA"/>
</dbReference>
<dbReference type="PROSITE" id="PS50102">
    <property type="entry name" value="RRM"/>
    <property type="match status" value="2"/>
</dbReference>
<feature type="domain" description="RRM" evidence="4">
    <location>
        <begin position="426"/>
        <end position="508"/>
    </location>
</feature>
<dbReference type="CDD" id="cd21618">
    <property type="entry name" value="RRM_AtNSRA_like"/>
    <property type="match status" value="1"/>
</dbReference>
<dbReference type="GeneID" id="7823181"/>
<feature type="compositionally biased region" description="Low complexity" evidence="3">
    <location>
        <begin position="111"/>
        <end position="191"/>
    </location>
</feature>
<dbReference type="InterPro" id="IPR000504">
    <property type="entry name" value="RRM_dom"/>
</dbReference>
<organism evidence="5 6">
    <name type="scientific">Tetrahymena thermophila (strain SB210)</name>
    <dbReference type="NCBI Taxonomy" id="312017"/>
    <lineage>
        <taxon>Eukaryota</taxon>
        <taxon>Sar</taxon>
        <taxon>Alveolata</taxon>
        <taxon>Ciliophora</taxon>
        <taxon>Intramacronucleata</taxon>
        <taxon>Oligohymenophorea</taxon>
        <taxon>Hymenostomatida</taxon>
        <taxon>Tetrahymenina</taxon>
        <taxon>Tetrahymenidae</taxon>
        <taxon>Tetrahymena</taxon>
    </lineage>
</organism>
<feature type="compositionally biased region" description="Low complexity" evidence="3">
    <location>
        <begin position="213"/>
        <end position="230"/>
    </location>
</feature>
<feature type="compositionally biased region" description="Low complexity" evidence="3">
    <location>
        <begin position="251"/>
        <end position="289"/>
    </location>
</feature>
<evidence type="ECO:0000256" key="1">
    <source>
        <dbReference type="ARBA" id="ARBA00022884"/>
    </source>
</evidence>
<feature type="region of interest" description="Disordered" evidence="3">
    <location>
        <begin position="111"/>
        <end position="230"/>
    </location>
</feature>
<keyword evidence="1 2" id="KW-0694">RNA-binding</keyword>
<dbReference type="Proteomes" id="UP000009168">
    <property type="component" value="Unassembled WGS sequence"/>
</dbReference>